<name>A0A379DBI7_9FIRM</name>
<organism evidence="3 4">
    <name type="scientific">Peptoniphilus indolicus</name>
    <dbReference type="NCBI Taxonomy" id="33030"/>
    <lineage>
        <taxon>Bacteria</taxon>
        <taxon>Bacillati</taxon>
        <taxon>Bacillota</taxon>
        <taxon>Tissierellia</taxon>
        <taxon>Tissierellales</taxon>
        <taxon>Peptoniphilaceae</taxon>
        <taxon>Peptoniphilus</taxon>
    </lineage>
</organism>
<dbReference type="EMBL" id="UGTH01000001">
    <property type="protein sequence ID" value="SUB75160.1"/>
    <property type="molecule type" value="Genomic_DNA"/>
</dbReference>
<feature type="domain" description="Transposase IS204/IS1001/IS1096/IS1165 zinc-finger" evidence="2">
    <location>
        <begin position="32"/>
        <end position="75"/>
    </location>
</feature>
<reference evidence="3 4" key="1">
    <citation type="submission" date="2018-06" db="EMBL/GenBank/DDBJ databases">
        <authorList>
            <consortium name="Pathogen Informatics"/>
            <person name="Doyle S."/>
        </authorList>
    </citation>
    <scope>NUCLEOTIDE SEQUENCE [LARGE SCALE GENOMIC DNA]</scope>
    <source>
        <strain evidence="3 4">NCTC11088</strain>
    </source>
</reference>
<dbReference type="PANTHER" id="PTHR33498:SF1">
    <property type="entry name" value="TRANSPOSASE FOR INSERTION SEQUENCE ELEMENT IS1557"/>
    <property type="match status" value="1"/>
</dbReference>
<proteinExistence type="predicted"/>
<evidence type="ECO:0000259" key="1">
    <source>
        <dbReference type="Pfam" id="PF01610"/>
    </source>
</evidence>
<dbReference type="AlphaFoldDB" id="A0A379DBI7"/>
<dbReference type="PANTHER" id="PTHR33498">
    <property type="entry name" value="TRANSPOSASE FOR INSERTION SEQUENCE ELEMENT IS1557"/>
    <property type="match status" value="1"/>
</dbReference>
<dbReference type="InterPro" id="IPR047951">
    <property type="entry name" value="Transpos_ISL3"/>
</dbReference>
<dbReference type="Pfam" id="PF01610">
    <property type="entry name" value="DDE_Tnp_ISL3"/>
    <property type="match status" value="1"/>
</dbReference>
<dbReference type="InterPro" id="IPR002560">
    <property type="entry name" value="Transposase_DDE"/>
</dbReference>
<feature type="domain" description="Transposase IS204/IS1001/IS1096/IS1165 DDE" evidence="1">
    <location>
        <begin position="142"/>
        <end position="252"/>
    </location>
</feature>
<evidence type="ECO:0000313" key="4">
    <source>
        <dbReference type="Proteomes" id="UP000254777"/>
    </source>
</evidence>
<dbReference type="Proteomes" id="UP000254777">
    <property type="component" value="Unassembled WGS sequence"/>
</dbReference>
<gene>
    <name evidence="3" type="ORF">NCTC11088_00946</name>
</gene>
<accession>A0A379DBI7</accession>
<protein>
    <submittedName>
        <fullName evidence="3">Transposase and inactivated derivatives</fullName>
    </submittedName>
</protein>
<sequence>MNLFGFKDVVFDSFNEDNEFVHFHVSVSKMSVCPHCGSKRIWVHGHRTQRIKDTHIRGKKSLIHLRKTRYDCKSCGCRFERNLDFIANVHTMTKRLVFAIVHEFDVVYSISSIANRYNVSSNTVLRILNCLSVPRGKFSEVLCIDEFKGDSGNNKYQTSLLNGDTHSVIDILLSRSKDCLFEYFKRISNIERMSVKFFVSDMSNFFKSVRDRFFRSSIHIIDRYHFIRQVSWALENVRKRIQRDVSSKLRVFLREVRV</sequence>
<dbReference type="Pfam" id="PF14690">
    <property type="entry name" value="Zn_ribbon_ISL3"/>
    <property type="match status" value="1"/>
</dbReference>
<evidence type="ECO:0000259" key="2">
    <source>
        <dbReference type="Pfam" id="PF14690"/>
    </source>
</evidence>
<evidence type="ECO:0000313" key="3">
    <source>
        <dbReference type="EMBL" id="SUB75160.1"/>
    </source>
</evidence>
<dbReference type="InterPro" id="IPR029261">
    <property type="entry name" value="Transposase_Znf"/>
</dbReference>